<keyword evidence="1" id="KW-1133">Transmembrane helix</keyword>
<keyword evidence="1" id="KW-0472">Membrane</keyword>
<reference evidence="2" key="1">
    <citation type="submission" date="2016-10" db="EMBL/GenBank/DDBJ databases">
        <title>Sequence of Gallionella enrichment culture.</title>
        <authorList>
            <person name="Poehlein A."/>
            <person name="Muehling M."/>
            <person name="Daniel R."/>
        </authorList>
    </citation>
    <scope>NUCLEOTIDE SEQUENCE</scope>
</reference>
<dbReference type="EMBL" id="MLJW01000027">
    <property type="protein sequence ID" value="OIR09255.1"/>
    <property type="molecule type" value="Genomic_DNA"/>
</dbReference>
<evidence type="ECO:0000313" key="2">
    <source>
        <dbReference type="EMBL" id="OIR09255.1"/>
    </source>
</evidence>
<proteinExistence type="predicted"/>
<keyword evidence="1" id="KW-0812">Transmembrane</keyword>
<name>A0A1J5SLC7_9ZZZZ</name>
<protein>
    <submittedName>
        <fullName evidence="2">Uncharacterized protein</fullName>
    </submittedName>
</protein>
<dbReference type="AlphaFoldDB" id="A0A1J5SLC7"/>
<accession>A0A1J5SLC7</accession>
<comment type="caution">
    <text evidence="2">The sequence shown here is derived from an EMBL/GenBank/DDBJ whole genome shotgun (WGS) entry which is preliminary data.</text>
</comment>
<sequence>MNSSKIERARYGPGWAEVLFGAVLSAVLGVLLCAAWLVWKPVPKVMVPPKTPDAYSVWYIRGSTDPDLGQAWLRKRHALLDGQSISLSEEELNTAAVTRMERPRNEQGGDEGASLTPGEVNFRIVGDQLQVAVPVKVALLDRSIIVQATGGFAREGRRFVFAPSQIYVGSCPVGRLPLVASIVLRRLYSSQSVPDDLVAAWDKLTGVSISGGRLKLDAGP</sequence>
<feature type="transmembrane region" description="Helical" evidence="1">
    <location>
        <begin position="18"/>
        <end position="39"/>
    </location>
</feature>
<gene>
    <name evidence="2" type="ORF">GALL_84860</name>
</gene>
<organism evidence="2">
    <name type="scientific">mine drainage metagenome</name>
    <dbReference type="NCBI Taxonomy" id="410659"/>
    <lineage>
        <taxon>unclassified sequences</taxon>
        <taxon>metagenomes</taxon>
        <taxon>ecological metagenomes</taxon>
    </lineage>
</organism>
<evidence type="ECO:0000256" key="1">
    <source>
        <dbReference type="SAM" id="Phobius"/>
    </source>
</evidence>